<comment type="caution">
    <text evidence="2">The sequence shown here is derived from an EMBL/GenBank/DDBJ whole genome shotgun (WGS) entry which is preliminary data.</text>
</comment>
<dbReference type="EMBL" id="BSEN01000001">
    <property type="protein sequence ID" value="GLJ74744.1"/>
    <property type="molecule type" value="Genomic_DNA"/>
</dbReference>
<evidence type="ECO:0000313" key="3">
    <source>
        <dbReference type="Proteomes" id="UP001142372"/>
    </source>
</evidence>
<organism evidence="2 3">
    <name type="scientific">Leifsonia poae</name>
    <dbReference type="NCBI Taxonomy" id="110933"/>
    <lineage>
        <taxon>Bacteria</taxon>
        <taxon>Bacillati</taxon>
        <taxon>Actinomycetota</taxon>
        <taxon>Actinomycetes</taxon>
        <taxon>Micrococcales</taxon>
        <taxon>Microbacteriaceae</taxon>
        <taxon>Leifsonia</taxon>
    </lineage>
</organism>
<gene>
    <name evidence="2" type="ORF">GCM10017584_03170</name>
</gene>
<reference evidence="2" key="1">
    <citation type="journal article" date="2014" name="Int. J. Syst. Evol. Microbiol.">
        <title>Complete genome sequence of Corynebacterium casei LMG S-19264T (=DSM 44701T), isolated from a smear-ripened cheese.</title>
        <authorList>
            <consortium name="US DOE Joint Genome Institute (JGI-PGF)"/>
            <person name="Walter F."/>
            <person name="Albersmeier A."/>
            <person name="Kalinowski J."/>
            <person name="Ruckert C."/>
        </authorList>
    </citation>
    <scope>NUCLEOTIDE SEQUENCE</scope>
    <source>
        <strain evidence="2">VKM Ac-1401</strain>
    </source>
</reference>
<feature type="region of interest" description="Disordered" evidence="1">
    <location>
        <begin position="37"/>
        <end position="82"/>
    </location>
</feature>
<evidence type="ECO:0000313" key="2">
    <source>
        <dbReference type="EMBL" id="GLJ74744.1"/>
    </source>
</evidence>
<sequence length="82" mass="9358">MIYFGRLCELSVGSRYFDVRWQNYRFDRRKFAQFEEGELGSAPGNAPQGVQSERDGIPALSAMRRTPMSEETSNLGSPEHIE</sequence>
<dbReference type="AlphaFoldDB" id="A0A9W6LYL9"/>
<dbReference type="Proteomes" id="UP001142372">
    <property type="component" value="Unassembled WGS sequence"/>
</dbReference>
<accession>A0A9W6LYL9</accession>
<protein>
    <submittedName>
        <fullName evidence="2">Uncharacterized protein</fullName>
    </submittedName>
</protein>
<name>A0A9W6LYL9_9MICO</name>
<keyword evidence="3" id="KW-1185">Reference proteome</keyword>
<reference evidence="2" key="2">
    <citation type="submission" date="2023-01" db="EMBL/GenBank/DDBJ databases">
        <authorList>
            <person name="Sun Q."/>
            <person name="Evtushenko L."/>
        </authorList>
    </citation>
    <scope>NUCLEOTIDE SEQUENCE</scope>
    <source>
        <strain evidence="2">VKM Ac-1401</strain>
    </source>
</reference>
<proteinExistence type="predicted"/>
<evidence type="ECO:0000256" key="1">
    <source>
        <dbReference type="SAM" id="MobiDB-lite"/>
    </source>
</evidence>